<reference evidence="1" key="1">
    <citation type="submission" date="2021-05" db="EMBL/GenBank/DDBJ databases">
        <title>Draft genomes of bacteria isolated from model marine particles.</title>
        <authorList>
            <person name="Datta M.S."/>
            <person name="Schwartzman J.A."/>
            <person name="Enke T.N."/>
            <person name="Saavedra J."/>
            <person name="Cermak N."/>
            <person name="Cordero O.X."/>
        </authorList>
    </citation>
    <scope>NUCLEOTIDE SEQUENCE</scope>
    <source>
        <strain evidence="1">I2M19</strain>
    </source>
</reference>
<keyword evidence="2" id="KW-1185">Reference proteome</keyword>
<accession>A0ACC5U932</accession>
<protein>
    <submittedName>
        <fullName evidence="1">Uncharacterized protein</fullName>
    </submittedName>
</protein>
<dbReference type="Proteomes" id="UP001647509">
    <property type="component" value="Unassembled WGS sequence"/>
</dbReference>
<evidence type="ECO:0000313" key="2">
    <source>
        <dbReference type="Proteomes" id="UP001647509"/>
    </source>
</evidence>
<proteinExistence type="predicted"/>
<organism evidence="1 2">
    <name type="scientific">Pseudotamlana agarivorans</name>
    <dbReference type="NCBI Taxonomy" id="481183"/>
    <lineage>
        <taxon>Bacteria</taxon>
        <taxon>Pseudomonadati</taxon>
        <taxon>Bacteroidota</taxon>
        <taxon>Flavobacteriia</taxon>
        <taxon>Flavobacteriales</taxon>
        <taxon>Flavobacteriaceae</taxon>
        <taxon>Pseudotamlana</taxon>
    </lineage>
</organism>
<sequence>MNTYKNIVKYLCIAALTFTACSDDNDLQLVEPSHRVIYTSQMDFENQIEVGNYITFGDVSPGVTARTWSFPENVTSVEGNQSSDGVVKAYFNTPGDYDVKLHQVFKGDAYVDDQLRGKELDTTIAVRVLGPVKLSVSAQYINPDGTLGADLNLADNAQNELQAGRSIRYSYAVAGEPANSTWTFEGGKPGTIDNTEIVDVKYSRMGTYGVELLAGRDRPFGEDMIAFENLVTVIASTDPVTLDAAYNRDSSGGVLNVEFSREIDAATLNASAFTVTATNGGTVYTSTIASASVDSNEGNIVILELAGVVYNDDLVTITYTPGTLKTLDQVAVGQITDAPMVFVGDNFFDNGTYDFGFENSMDSNWAYQWWGAPWDDYTFSVSSTQAYEGDYSGYVVVNPGGGMIVGQVDDAGNAATFQVVAGQSYELGVWIYVESLGQILPGVNPPDVRFFWAPATNWGVSGNPTFDTAYPVGEWVYSSQIVTFAESGPTTISIRADNQNNPEALKFYMDNLTLLEANLRP</sequence>
<gene>
    <name evidence="1" type="ORF">KO493_09000</name>
</gene>
<evidence type="ECO:0000313" key="1">
    <source>
        <dbReference type="EMBL" id="MBU2950833.1"/>
    </source>
</evidence>
<comment type="caution">
    <text evidence="1">The sequence shown here is derived from an EMBL/GenBank/DDBJ whole genome shotgun (WGS) entry which is preliminary data.</text>
</comment>
<dbReference type="EMBL" id="JAHKPD010000013">
    <property type="protein sequence ID" value="MBU2950833.1"/>
    <property type="molecule type" value="Genomic_DNA"/>
</dbReference>
<name>A0ACC5U932_9FLAO</name>